<feature type="transmembrane region" description="Helical" evidence="9">
    <location>
        <begin position="33"/>
        <end position="55"/>
    </location>
</feature>
<keyword evidence="3 9" id="KW-0813">Transport</keyword>
<keyword evidence="10" id="KW-0175">Coiled coil</keyword>
<evidence type="ECO:0000256" key="7">
    <source>
        <dbReference type="ARBA" id="ARBA00022989"/>
    </source>
</evidence>
<comment type="similarity">
    <text evidence="2 9">Belongs to the membrane fusion protein (MFP) (TC 8.A.1) family.</text>
</comment>
<evidence type="ECO:0000256" key="5">
    <source>
        <dbReference type="ARBA" id="ARBA00022519"/>
    </source>
</evidence>
<dbReference type="PANTHER" id="PTHR30386:SF26">
    <property type="entry name" value="TRANSPORT PROTEIN COMB"/>
    <property type="match status" value="1"/>
</dbReference>
<feature type="coiled-coil region" evidence="10">
    <location>
        <begin position="241"/>
        <end position="268"/>
    </location>
</feature>
<protein>
    <recommendedName>
        <fullName evidence="9">Membrane fusion protein (MFP) family protein</fullName>
    </recommendedName>
</protein>
<feature type="domain" description="AprE-like beta-barrel" evidence="12">
    <location>
        <begin position="339"/>
        <end position="429"/>
    </location>
</feature>
<proteinExistence type="inferred from homology"/>
<dbReference type="Gene3D" id="2.40.30.170">
    <property type="match status" value="1"/>
</dbReference>
<evidence type="ECO:0000259" key="12">
    <source>
        <dbReference type="Pfam" id="PF26002"/>
    </source>
</evidence>
<evidence type="ECO:0000256" key="6">
    <source>
        <dbReference type="ARBA" id="ARBA00022692"/>
    </source>
</evidence>
<keyword evidence="8 9" id="KW-0472">Membrane</keyword>
<feature type="domain" description="AprE-like long alpha-helical hairpin" evidence="11">
    <location>
        <begin position="114"/>
        <end position="297"/>
    </location>
</feature>
<evidence type="ECO:0000259" key="11">
    <source>
        <dbReference type="Pfam" id="PF25994"/>
    </source>
</evidence>
<dbReference type="InterPro" id="IPR010129">
    <property type="entry name" value="T1SS_HlyD"/>
</dbReference>
<dbReference type="InterPro" id="IPR058982">
    <property type="entry name" value="Beta-barrel_AprE"/>
</dbReference>
<evidence type="ECO:0000256" key="4">
    <source>
        <dbReference type="ARBA" id="ARBA00022475"/>
    </source>
</evidence>
<dbReference type="AlphaFoldDB" id="A0A6S6QLN2"/>
<evidence type="ECO:0000256" key="2">
    <source>
        <dbReference type="ARBA" id="ARBA00009477"/>
    </source>
</evidence>
<dbReference type="GO" id="GO:0005886">
    <property type="term" value="C:plasma membrane"/>
    <property type="evidence" value="ECO:0007669"/>
    <property type="project" value="UniProtKB-SubCell"/>
</dbReference>
<evidence type="ECO:0000256" key="9">
    <source>
        <dbReference type="RuleBase" id="RU365093"/>
    </source>
</evidence>
<dbReference type="EMBL" id="AP023361">
    <property type="protein sequence ID" value="BCJ90236.1"/>
    <property type="molecule type" value="Genomic_DNA"/>
</dbReference>
<keyword evidence="5 9" id="KW-0997">Cell inner membrane</keyword>
<dbReference type="GO" id="GO:0015031">
    <property type="term" value="P:protein transport"/>
    <property type="evidence" value="ECO:0007669"/>
    <property type="project" value="InterPro"/>
</dbReference>
<dbReference type="PRINTS" id="PR01490">
    <property type="entry name" value="RTXTOXIND"/>
</dbReference>
<dbReference type="InterPro" id="IPR050739">
    <property type="entry name" value="MFP"/>
</dbReference>
<organism evidence="13 14">
    <name type="scientific">Terrihabitans soli</name>
    <dbReference type="NCBI Taxonomy" id="708113"/>
    <lineage>
        <taxon>Bacteria</taxon>
        <taxon>Pseudomonadati</taxon>
        <taxon>Pseudomonadota</taxon>
        <taxon>Alphaproteobacteria</taxon>
        <taxon>Hyphomicrobiales</taxon>
        <taxon>Terrihabitans</taxon>
    </lineage>
</organism>
<dbReference type="InterPro" id="IPR058781">
    <property type="entry name" value="HH_AprE-like"/>
</dbReference>
<dbReference type="Gene3D" id="2.40.50.100">
    <property type="match status" value="1"/>
</dbReference>
<gene>
    <name evidence="13" type="ORF">IZ6_09710</name>
</gene>
<keyword evidence="7 9" id="KW-1133">Transmembrane helix</keyword>
<dbReference type="KEGG" id="tso:IZ6_09710"/>
<evidence type="ECO:0000256" key="1">
    <source>
        <dbReference type="ARBA" id="ARBA00004377"/>
    </source>
</evidence>
<evidence type="ECO:0000256" key="8">
    <source>
        <dbReference type="ARBA" id="ARBA00023136"/>
    </source>
</evidence>
<dbReference type="Proteomes" id="UP000515317">
    <property type="component" value="Chromosome"/>
</dbReference>
<keyword evidence="14" id="KW-1185">Reference proteome</keyword>
<dbReference type="PANTHER" id="PTHR30386">
    <property type="entry name" value="MEMBRANE FUSION SUBUNIT OF EMRAB-TOLC MULTIDRUG EFFLUX PUMP"/>
    <property type="match status" value="1"/>
</dbReference>
<accession>A0A6S6QLN2</accession>
<evidence type="ECO:0000256" key="3">
    <source>
        <dbReference type="ARBA" id="ARBA00022448"/>
    </source>
</evidence>
<sequence length="452" mass="49991">MNMQWPGSRFDKAVSTVREWIEPEPGVVDRPPFLARICLVSIAALVVCFLIWAAIAEVDEIARGEGKVIPISKTQVIQASEPGVVLEIAVKVGQIVKRGDLILRLDDTATTSARGEVEAKSRALKAQIARLEMEEKGDLESPLVCPWSQDPATDTICANEMRLLTARRGNFQNKLSVLRERRTQREKELDEALANIQRLEETAELSQREHDLLAPLVERKLAAQTDFLRVQKEITDSRGQLASLRESKIRLEAALKEADLQVEELALQIAQEALGEKTKALAELSVTEETMRGANDRVKRTDLRSPVDGVVNTLDVNTIGSFVQSGATVAGVVPTADTLLIEARISPRDVAFVRVGQPALVKVSAYDFSIYGGLQGEVVNISADSIFDEKAEETYYQVYVKTQSSEIHHNGRVHSIIPGMVSSVDIMTGKKTILHYLLKPVNKARNEALRER</sequence>
<evidence type="ECO:0000313" key="14">
    <source>
        <dbReference type="Proteomes" id="UP000515317"/>
    </source>
</evidence>
<dbReference type="Pfam" id="PF26002">
    <property type="entry name" value="Beta-barrel_AprE"/>
    <property type="match status" value="1"/>
</dbReference>
<dbReference type="Pfam" id="PF25994">
    <property type="entry name" value="HH_AprE"/>
    <property type="match status" value="1"/>
</dbReference>
<comment type="subcellular location">
    <subcellularLocation>
        <location evidence="1 9">Cell inner membrane</location>
        <topology evidence="1 9">Single-pass membrane protein</topology>
    </subcellularLocation>
</comment>
<feature type="coiled-coil region" evidence="10">
    <location>
        <begin position="175"/>
        <end position="209"/>
    </location>
</feature>
<name>A0A6S6QLN2_9HYPH</name>
<reference evidence="13 14" key="1">
    <citation type="submission" date="2020-08" db="EMBL/GenBank/DDBJ databases">
        <title>Genome sequence of Rhizobiales bacterium strain IZ6.</title>
        <authorList>
            <person name="Nakai R."/>
            <person name="Naganuma T."/>
        </authorList>
    </citation>
    <scope>NUCLEOTIDE SEQUENCE [LARGE SCALE GENOMIC DNA]</scope>
    <source>
        <strain evidence="13 14">IZ6</strain>
    </source>
</reference>
<keyword evidence="4 9" id="KW-1003">Cell membrane</keyword>
<keyword evidence="6 9" id="KW-0812">Transmembrane</keyword>
<evidence type="ECO:0000313" key="13">
    <source>
        <dbReference type="EMBL" id="BCJ90236.1"/>
    </source>
</evidence>
<dbReference type="NCBIfam" id="TIGR01843">
    <property type="entry name" value="type_I_hlyD"/>
    <property type="match status" value="1"/>
</dbReference>
<evidence type="ECO:0000256" key="10">
    <source>
        <dbReference type="SAM" id="Coils"/>
    </source>
</evidence>